<dbReference type="Pfam" id="PF23584">
    <property type="entry name" value="DUF7136"/>
    <property type="match status" value="1"/>
</dbReference>
<keyword evidence="1" id="KW-1133">Transmembrane helix</keyword>
<feature type="domain" description="DUF7136" evidence="3">
    <location>
        <begin position="24"/>
        <end position="229"/>
    </location>
</feature>
<organism evidence="4 5">
    <name type="scientific">Aspergillus avenaceus</name>
    <dbReference type="NCBI Taxonomy" id="36643"/>
    <lineage>
        <taxon>Eukaryota</taxon>
        <taxon>Fungi</taxon>
        <taxon>Dikarya</taxon>
        <taxon>Ascomycota</taxon>
        <taxon>Pezizomycotina</taxon>
        <taxon>Eurotiomycetes</taxon>
        <taxon>Eurotiomycetidae</taxon>
        <taxon>Eurotiales</taxon>
        <taxon>Aspergillaceae</taxon>
        <taxon>Aspergillus</taxon>
        <taxon>Aspergillus subgen. Circumdati</taxon>
    </lineage>
</organism>
<evidence type="ECO:0000256" key="2">
    <source>
        <dbReference type="SAM" id="SignalP"/>
    </source>
</evidence>
<keyword evidence="1" id="KW-0472">Membrane</keyword>
<feature type="chain" id="PRO_5024959004" description="DUF7136 domain-containing protein" evidence="2">
    <location>
        <begin position="21"/>
        <end position="272"/>
    </location>
</feature>
<proteinExistence type="predicted"/>
<gene>
    <name evidence="4" type="ORF">BDV25DRAFT_122070</name>
</gene>
<protein>
    <recommendedName>
        <fullName evidence="3">DUF7136 domain-containing protein</fullName>
    </recommendedName>
</protein>
<evidence type="ECO:0000313" key="5">
    <source>
        <dbReference type="Proteomes" id="UP000325780"/>
    </source>
</evidence>
<feature type="signal peptide" evidence="2">
    <location>
        <begin position="1"/>
        <end position="20"/>
    </location>
</feature>
<dbReference type="InterPro" id="IPR055560">
    <property type="entry name" value="DUF7136"/>
</dbReference>
<dbReference type="EMBL" id="ML742112">
    <property type="protein sequence ID" value="KAE8149793.1"/>
    <property type="molecule type" value="Genomic_DNA"/>
</dbReference>
<evidence type="ECO:0000313" key="4">
    <source>
        <dbReference type="EMBL" id="KAE8149793.1"/>
    </source>
</evidence>
<evidence type="ECO:0000256" key="1">
    <source>
        <dbReference type="SAM" id="Phobius"/>
    </source>
</evidence>
<dbReference type="OrthoDB" id="4490227at2759"/>
<dbReference type="AlphaFoldDB" id="A0A5N6TTV3"/>
<name>A0A5N6TTV3_ASPAV</name>
<keyword evidence="5" id="KW-1185">Reference proteome</keyword>
<sequence length="272" mass="30723">MSLVLLLCYCALLTFRCADADPYTPQTIELDLVFPRNDTYTRSANFPIIMGLQNAQVAWPQGVLWDWKLERLDEESLPLHGTFPPRSYYFDNQLYTRGEAPSDPFFHYHFPADLQDVLYGQWRYSWRFGFWQNCSFVGAYSRNNFRYQPHQEIIFSIGSSGRPLDLQDVMQQCPGVPVALEITDSILNVLTGLENCPVVNETAPTPNPCALKLNQTIVDNITATVEEMRGCKRGSLANLTDVCESAAPRVQLTGGPGLLAGLLGMVFFLFLY</sequence>
<accession>A0A5N6TTV3</accession>
<evidence type="ECO:0000259" key="3">
    <source>
        <dbReference type="Pfam" id="PF23584"/>
    </source>
</evidence>
<keyword evidence="1" id="KW-0812">Transmembrane</keyword>
<feature type="transmembrane region" description="Helical" evidence="1">
    <location>
        <begin position="252"/>
        <end position="271"/>
    </location>
</feature>
<dbReference type="Proteomes" id="UP000325780">
    <property type="component" value="Unassembled WGS sequence"/>
</dbReference>
<keyword evidence="2" id="KW-0732">Signal</keyword>
<reference evidence="4 5" key="1">
    <citation type="submission" date="2019-04" db="EMBL/GenBank/DDBJ databases">
        <title>Friends and foes A comparative genomics study of 23 Aspergillus species from section Flavi.</title>
        <authorList>
            <consortium name="DOE Joint Genome Institute"/>
            <person name="Kjaerbolling I."/>
            <person name="Vesth T."/>
            <person name="Frisvad J.C."/>
            <person name="Nybo J.L."/>
            <person name="Theobald S."/>
            <person name="Kildgaard S."/>
            <person name="Isbrandt T."/>
            <person name="Kuo A."/>
            <person name="Sato A."/>
            <person name="Lyhne E.K."/>
            <person name="Kogle M.E."/>
            <person name="Wiebenga A."/>
            <person name="Kun R.S."/>
            <person name="Lubbers R.J."/>
            <person name="Makela M.R."/>
            <person name="Barry K."/>
            <person name="Chovatia M."/>
            <person name="Clum A."/>
            <person name="Daum C."/>
            <person name="Haridas S."/>
            <person name="He G."/>
            <person name="LaButti K."/>
            <person name="Lipzen A."/>
            <person name="Mondo S."/>
            <person name="Riley R."/>
            <person name="Salamov A."/>
            <person name="Simmons B.A."/>
            <person name="Magnuson J.K."/>
            <person name="Henrissat B."/>
            <person name="Mortensen U.H."/>
            <person name="Larsen T.O."/>
            <person name="Devries R.P."/>
            <person name="Grigoriev I.V."/>
            <person name="Machida M."/>
            <person name="Baker S.E."/>
            <person name="Andersen M.R."/>
        </authorList>
    </citation>
    <scope>NUCLEOTIDE SEQUENCE [LARGE SCALE GENOMIC DNA]</scope>
    <source>
        <strain evidence="4 5">IBT 18842</strain>
    </source>
</reference>